<evidence type="ECO:0000313" key="1">
    <source>
        <dbReference type="Proteomes" id="UP000504611"/>
    </source>
</evidence>
<organism evidence="1 2">
    <name type="scientific">Notothenia coriiceps</name>
    <name type="common">black rockcod</name>
    <dbReference type="NCBI Taxonomy" id="8208"/>
    <lineage>
        <taxon>Eukaryota</taxon>
        <taxon>Metazoa</taxon>
        <taxon>Chordata</taxon>
        <taxon>Craniata</taxon>
        <taxon>Vertebrata</taxon>
        <taxon>Euteleostomi</taxon>
        <taxon>Actinopterygii</taxon>
        <taxon>Neopterygii</taxon>
        <taxon>Teleostei</taxon>
        <taxon>Neoteleostei</taxon>
        <taxon>Acanthomorphata</taxon>
        <taxon>Eupercaria</taxon>
        <taxon>Perciformes</taxon>
        <taxon>Notothenioidei</taxon>
        <taxon>Nototheniidae</taxon>
        <taxon>Notothenia</taxon>
    </lineage>
</organism>
<dbReference type="InterPro" id="IPR033490">
    <property type="entry name" value="LRP130"/>
</dbReference>
<feature type="non-terminal residue" evidence="2">
    <location>
        <position position="170"/>
    </location>
</feature>
<dbReference type="GO" id="GO:0070129">
    <property type="term" value="P:regulation of mitochondrial translation"/>
    <property type="evidence" value="ECO:0007669"/>
    <property type="project" value="TreeGrafter"/>
</dbReference>
<evidence type="ECO:0000313" key="2">
    <source>
        <dbReference type="RefSeq" id="XP_010765138.1"/>
    </source>
</evidence>
<dbReference type="GO" id="GO:0003730">
    <property type="term" value="F:mRNA 3'-UTR binding"/>
    <property type="evidence" value="ECO:0007669"/>
    <property type="project" value="TreeGrafter"/>
</dbReference>
<name>A0A6I9MPE1_9TELE</name>
<accession>A0A6I9MPE1</accession>
<dbReference type="AlphaFoldDB" id="A0A6I9MPE1"/>
<dbReference type="PANTHER" id="PTHR46669:SF1">
    <property type="entry name" value="LEUCINE-RICH PPR MOTIF-CONTAINING PROTEIN, MITOCHONDRIAL"/>
    <property type="match status" value="1"/>
</dbReference>
<dbReference type="RefSeq" id="XP_010765138.1">
    <property type="nucleotide sequence ID" value="XM_010766836.1"/>
</dbReference>
<dbReference type="Proteomes" id="UP000504611">
    <property type="component" value="Unplaced"/>
</dbReference>
<dbReference type="GO" id="GO:0005634">
    <property type="term" value="C:nucleus"/>
    <property type="evidence" value="ECO:0007669"/>
    <property type="project" value="TreeGrafter"/>
</dbReference>
<protein>
    <submittedName>
        <fullName evidence="2">Leucine-rich PPR motif-containing protein, mitochondrial-like</fullName>
    </submittedName>
</protein>
<dbReference type="GO" id="GO:0005739">
    <property type="term" value="C:mitochondrion"/>
    <property type="evidence" value="ECO:0007669"/>
    <property type="project" value="TreeGrafter"/>
</dbReference>
<keyword evidence="1" id="KW-1185">Reference proteome</keyword>
<reference evidence="2" key="1">
    <citation type="submission" date="2025-08" db="UniProtKB">
        <authorList>
            <consortium name="RefSeq"/>
        </authorList>
    </citation>
    <scope>IDENTIFICATION</scope>
    <source>
        <tissue evidence="2">Muscle</tissue>
    </source>
</reference>
<sequence>MDAAESAECSLMDRDLMPVIFTLAKAGHQEHIPHMVERLRHERGYVPDAMNLCLSLITHGLEDTAFYILKTFPNLQSDGLSNEASLGNFFLRHCVNMEMSLEKICSFCKELQESNLHASPASFTLFVALENQNTVISLAMMKMLKELDLPIRPHYFWPLLIRHLKGKNPA</sequence>
<dbReference type="GeneID" id="104941701"/>
<gene>
    <name evidence="2" type="primary">LOC104941701</name>
</gene>
<dbReference type="PANTHER" id="PTHR46669">
    <property type="entry name" value="LEUCINE-RICH PPR MOTIF-CONTAINING PROTEIN, MITOCHONDRIAL"/>
    <property type="match status" value="1"/>
</dbReference>
<dbReference type="OrthoDB" id="185373at2759"/>
<proteinExistence type="predicted"/>
<dbReference type="KEGG" id="ncc:104941701"/>